<dbReference type="Proteomes" id="UP000288388">
    <property type="component" value="Unassembled WGS sequence"/>
</dbReference>
<organism evidence="2 3">
    <name type="scientific">Enterococcus avium</name>
    <name type="common">Streptococcus avium</name>
    <dbReference type="NCBI Taxonomy" id="33945"/>
    <lineage>
        <taxon>Bacteria</taxon>
        <taxon>Bacillati</taxon>
        <taxon>Bacillota</taxon>
        <taxon>Bacilli</taxon>
        <taxon>Lactobacillales</taxon>
        <taxon>Enterococcaceae</taxon>
        <taxon>Enterococcus</taxon>
    </lineage>
</organism>
<comment type="caution">
    <text evidence="2">The sequence shown here is derived from an EMBL/GenBank/DDBJ whole genome shotgun (WGS) entry which is preliminary data.</text>
</comment>
<dbReference type="AlphaFoldDB" id="A0A437UNB6"/>
<evidence type="ECO:0000313" key="2">
    <source>
        <dbReference type="EMBL" id="RVU95091.1"/>
    </source>
</evidence>
<evidence type="ECO:0000256" key="1">
    <source>
        <dbReference type="SAM" id="SignalP"/>
    </source>
</evidence>
<accession>A0A437UNB6</accession>
<reference evidence="2 3" key="1">
    <citation type="submission" date="2018-12" db="EMBL/GenBank/DDBJ databases">
        <title>A novel vanA-carrying plasmid in a clinical isolate of Enterococcus avium.</title>
        <authorList>
            <person name="Bernasconi O.J."/>
            <person name="Luzzaro F."/>
            <person name="Endimiani A."/>
        </authorList>
    </citation>
    <scope>NUCLEOTIDE SEQUENCE [LARGE SCALE GENOMIC DNA]</scope>
    <source>
        <strain evidence="2 3">LC0559/18</strain>
    </source>
</reference>
<name>A0A437UNB6_ENTAV</name>
<sequence length="158" mass="17381">MKKILFGIVTLLSLAVTVNTTGAHAQEESQNEDSGAITTILDGVHPAGLERGGSIPNANWNVASQGQKNMQGSYNGGYYLYSNNVFLGKNTYNYYFHNQGGGTLEIRMKNRANNATLKTHFVNSGKTVSSSLSMTDKNSRFYFEFYGTKSYVFSGYVK</sequence>
<dbReference type="RefSeq" id="WP_127978948.1">
    <property type="nucleotide sequence ID" value="NZ_JBPFMR010000007.1"/>
</dbReference>
<proteinExistence type="predicted"/>
<gene>
    <name evidence="2" type="ORF">EK398_09705</name>
</gene>
<feature type="chain" id="PRO_5019155712" evidence="1">
    <location>
        <begin position="26"/>
        <end position="158"/>
    </location>
</feature>
<keyword evidence="1" id="KW-0732">Signal</keyword>
<protein>
    <submittedName>
        <fullName evidence="2">Uncharacterized protein</fullName>
    </submittedName>
</protein>
<feature type="signal peptide" evidence="1">
    <location>
        <begin position="1"/>
        <end position="25"/>
    </location>
</feature>
<dbReference type="EMBL" id="RYZS01000001">
    <property type="protein sequence ID" value="RVU95091.1"/>
    <property type="molecule type" value="Genomic_DNA"/>
</dbReference>
<evidence type="ECO:0000313" key="3">
    <source>
        <dbReference type="Proteomes" id="UP000288388"/>
    </source>
</evidence>